<reference evidence="4 5" key="1">
    <citation type="submission" date="2019-03" db="EMBL/GenBank/DDBJ databases">
        <title>Deep-cultivation of Planctomycetes and their phenomic and genomic characterization uncovers novel biology.</title>
        <authorList>
            <person name="Wiegand S."/>
            <person name="Jogler M."/>
            <person name="Boedeker C."/>
            <person name="Pinto D."/>
            <person name="Vollmers J."/>
            <person name="Rivas-Marin E."/>
            <person name="Kohn T."/>
            <person name="Peeters S.H."/>
            <person name="Heuer A."/>
            <person name="Rast P."/>
            <person name="Oberbeckmann S."/>
            <person name="Bunk B."/>
            <person name="Jeske O."/>
            <person name="Meyerdierks A."/>
            <person name="Storesund J.E."/>
            <person name="Kallscheuer N."/>
            <person name="Luecker S."/>
            <person name="Lage O.M."/>
            <person name="Pohl T."/>
            <person name="Merkel B.J."/>
            <person name="Hornburger P."/>
            <person name="Mueller R.-W."/>
            <person name="Bruemmer F."/>
            <person name="Labrenz M."/>
            <person name="Spormann A.M."/>
            <person name="Op den Camp H."/>
            <person name="Overmann J."/>
            <person name="Amann R."/>
            <person name="Jetten M.S.M."/>
            <person name="Mascher T."/>
            <person name="Medema M.H."/>
            <person name="Devos D.P."/>
            <person name="Kaster A.-K."/>
            <person name="Ovreas L."/>
            <person name="Rohde M."/>
            <person name="Galperin M.Y."/>
            <person name="Jogler C."/>
        </authorList>
    </citation>
    <scope>NUCLEOTIDE SEQUENCE [LARGE SCALE GENOMIC DNA]</scope>
    <source>
        <strain evidence="4 5">V202</strain>
    </source>
</reference>
<evidence type="ECO:0000256" key="2">
    <source>
        <dbReference type="RuleBase" id="RU366019"/>
    </source>
</evidence>
<dbReference type="PANTHER" id="PTHR12670:SF1">
    <property type="entry name" value="NEUTRAL CERAMIDASE"/>
    <property type="match status" value="1"/>
</dbReference>
<protein>
    <recommendedName>
        <fullName evidence="2">Neutral ceramidase</fullName>
        <ecNumber evidence="2">3.5.1.23</ecNumber>
    </recommendedName>
</protein>
<proteinExistence type="inferred from homology"/>
<accession>A0A517WQW6</accession>
<dbReference type="EC" id="3.5.1.23" evidence="2"/>
<dbReference type="GO" id="GO:0046514">
    <property type="term" value="P:ceramide catabolic process"/>
    <property type="evidence" value="ECO:0007669"/>
    <property type="project" value="InterPro"/>
</dbReference>
<feature type="binding site" evidence="1">
    <location>
        <position position="113"/>
    </location>
    <ligand>
        <name>Zn(2+)</name>
        <dbReference type="ChEBI" id="CHEBI:29105"/>
    </ligand>
</feature>
<dbReference type="GO" id="GO:0005576">
    <property type="term" value="C:extracellular region"/>
    <property type="evidence" value="ECO:0007669"/>
    <property type="project" value="TreeGrafter"/>
</dbReference>
<dbReference type="GO" id="GO:0016020">
    <property type="term" value="C:membrane"/>
    <property type="evidence" value="ECO:0007669"/>
    <property type="project" value="GOC"/>
</dbReference>
<keyword evidence="1" id="KW-0862">Zinc</keyword>
<feature type="binding site" evidence="1">
    <location>
        <position position="214"/>
    </location>
    <ligand>
        <name>Zn(2+)</name>
        <dbReference type="ChEBI" id="CHEBI:29105"/>
    </ligand>
</feature>
<dbReference type="AlphaFoldDB" id="A0A517WQW6"/>
<dbReference type="OrthoDB" id="264270at2"/>
<keyword evidence="2 4" id="KW-0378">Hydrolase</keyword>
<name>A0A517WQW6_9PLAN</name>
<comment type="similarity">
    <text evidence="2">Belongs to the neutral ceramidase family.</text>
</comment>
<dbReference type="Proteomes" id="UP000318384">
    <property type="component" value="Chromosome"/>
</dbReference>
<dbReference type="GO" id="GO:0017040">
    <property type="term" value="F:N-acylsphingosine amidohydrolase activity"/>
    <property type="evidence" value="ECO:0007669"/>
    <property type="project" value="UniProtKB-UniRule"/>
</dbReference>
<keyword evidence="2" id="KW-0746">Sphingolipid metabolism</keyword>
<evidence type="ECO:0000313" key="5">
    <source>
        <dbReference type="Proteomes" id="UP000318384"/>
    </source>
</evidence>
<dbReference type="InterPro" id="IPR006823">
    <property type="entry name" value="Ceramidase_alk"/>
</dbReference>
<comment type="cofactor">
    <cofactor evidence="1">
        <name>Zn(2+)</name>
        <dbReference type="ChEBI" id="CHEBI:29105"/>
    </cofactor>
    <text evidence="1">Binds 1 zinc ion per subunit.</text>
</comment>
<dbReference type="RefSeq" id="WP_145171762.1">
    <property type="nucleotide sequence ID" value="NZ_CP037422.1"/>
</dbReference>
<keyword evidence="2" id="KW-0443">Lipid metabolism</keyword>
<evidence type="ECO:0000259" key="3">
    <source>
        <dbReference type="Pfam" id="PF04734"/>
    </source>
</evidence>
<dbReference type="GO" id="GO:0046512">
    <property type="term" value="P:sphingosine biosynthetic process"/>
    <property type="evidence" value="ECO:0007669"/>
    <property type="project" value="TreeGrafter"/>
</dbReference>
<dbReference type="Pfam" id="PF04734">
    <property type="entry name" value="Ceramidase_alk"/>
    <property type="match status" value="1"/>
</dbReference>
<dbReference type="InterPro" id="IPR031329">
    <property type="entry name" value="NEUT/ALK_ceramidase_N"/>
</dbReference>
<comment type="catalytic activity">
    <reaction evidence="2">
        <text>an N-acylsphing-4-enine + H2O = sphing-4-enine + a fatty acid</text>
        <dbReference type="Rhea" id="RHEA:20856"/>
        <dbReference type="ChEBI" id="CHEBI:15377"/>
        <dbReference type="ChEBI" id="CHEBI:28868"/>
        <dbReference type="ChEBI" id="CHEBI:52639"/>
        <dbReference type="ChEBI" id="CHEBI:57756"/>
        <dbReference type="EC" id="3.5.1.23"/>
    </reaction>
</comment>
<gene>
    <name evidence="4" type="ORF">V202x_10190</name>
</gene>
<organism evidence="4 5">
    <name type="scientific">Gimesia aquarii</name>
    <dbReference type="NCBI Taxonomy" id="2527964"/>
    <lineage>
        <taxon>Bacteria</taxon>
        <taxon>Pseudomonadati</taxon>
        <taxon>Planctomycetota</taxon>
        <taxon>Planctomycetia</taxon>
        <taxon>Planctomycetales</taxon>
        <taxon>Planctomycetaceae</taxon>
        <taxon>Gimesia</taxon>
    </lineage>
</organism>
<evidence type="ECO:0000313" key="4">
    <source>
        <dbReference type="EMBL" id="QDU07660.1"/>
    </source>
</evidence>
<keyword evidence="5" id="KW-1185">Reference proteome</keyword>
<keyword evidence="1" id="KW-0479">Metal-binding</keyword>
<feature type="domain" description="Neutral/alkaline non-lysosomal ceramidase N-terminal" evidence="3">
    <location>
        <begin position="26"/>
        <end position="242"/>
    </location>
</feature>
<dbReference type="EMBL" id="CP037422">
    <property type="protein sequence ID" value="QDU07660.1"/>
    <property type="molecule type" value="Genomic_DNA"/>
</dbReference>
<evidence type="ECO:0000256" key="1">
    <source>
        <dbReference type="PIRSR" id="PIRSR606823-2"/>
    </source>
</evidence>
<dbReference type="GO" id="GO:0042759">
    <property type="term" value="P:long-chain fatty acid biosynthetic process"/>
    <property type="evidence" value="ECO:0007669"/>
    <property type="project" value="TreeGrafter"/>
</dbReference>
<dbReference type="GO" id="GO:0046872">
    <property type="term" value="F:metal ion binding"/>
    <property type="evidence" value="ECO:0007669"/>
    <property type="project" value="UniProtKB-KW"/>
</dbReference>
<sequence length="439" mass="48418">MLKNFLFCLLAILILDHPELQGGDLRVGIARVDITPAKSIWLAGYAARKEPAKGMTHPLWAKALVFEDKHGNRAAIVTTDLIGLTREISDAVGNRVAKKTGMTREQILLNSSHTHCGPVVRGCAALAYDLTDAQQNDVNQYAKLLEDKLVNLIIQASQSMSDAMLAYGEDQAKFALNRRGRYNPDGPVDHTVPVLRVCDEAGKTKAILFGYACHNTTIALSQYCGDYAGFAQIALEKKYPGVTALFMIGCGGDANPHPRRTLALAEQHGNSLSDAVVRAMEKTMEPIKGPVKVKFQRTDLPFVDPPSKAELLMRQGKGDVYLQRLTKYLLNQLDQQGAIKTSYPFPAQVISFGNDLTLIGLGGEAVIDYSIRLHEEFSHRRIWVASYCNEVFAYIPSERVLKEGGYEGGGAMKYFGFHGPFQPGVEDRIIKLIHKLMEP</sequence>
<dbReference type="PANTHER" id="PTHR12670">
    <property type="entry name" value="CERAMIDASE"/>
    <property type="match status" value="1"/>
</dbReference>